<gene>
    <name evidence="2" type="ORF">L3Y34_011208</name>
</gene>
<organism evidence="2 3">
    <name type="scientific">Caenorhabditis briggsae</name>
    <dbReference type="NCBI Taxonomy" id="6238"/>
    <lineage>
        <taxon>Eukaryota</taxon>
        <taxon>Metazoa</taxon>
        <taxon>Ecdysozoa</taxon>
        <taxon>Nematoda</taxon>
        <taxon>Chromadorea</taxon>
        <taxon>Rhabditida</taxon>
        <taxon>Rhabditina</taxon>
        <taxon>Rhabditomorpha</taxon>
        <taxon>Rhabditoidea</taxon>
        <taxon>Rhabditidae</taxon>
        <taxon>Peloderinae</taxon>
        <taxon>Caenorhabditis</taxon>
    </lineage>
</organism>
<evidence type="ECO:0000256" key="1">
    <source>
        <dbReference type="SAM" id="MobiDB-lite"/>
    </source>
</evidence>
<dbReference type="Proteomes" id="UP000827892">
    <property type="component" value="Chromosome X"/>
</dbReference>
<feature type="compositionally biased region" description="Basic and acidic residues" evidence="1">
    <location>
        <begin position="132"/>
        <end position="145"/>
    </location>
</feature>
<sequence>MNNEKQIELNDKTIENQDWMIKFLLLELKDTIITKNKKIAAWRSTALKCAPPTSGLHKFADEKDVPDVDEEFLAIINDILKKQKTVPGATQFPEYADSSKESADENEGSGISAKAAFNAFVTKQGAVSGAEAEAKVEEKDDKLEG</sequence>
<accession>A0AAE9CUQ8</accession>
<name>A0AAE9CUQ8_CAEBR</name>
<evidence type="ECO:0000313" key="2">
    <source>
        <dbReference type="EMBL" id="ULT81170.1"/>
    </source>
</evidence>
<reference evidence="2 3" key="1">
    <citation type="submission" date="2022-05" db="EMBL/GenBank/DDBJ databases">
        <title>Chromosome-level reference genomes for two strains of Caenorhabditis briggsae: an improved platform for comparative genomics.</title>
        <authorList>
            <person name="Stevens L."/>
            <person name="Andersen E.C."/>
        </authorList>
    </citation>
    <scope>NUCLEOTIDE SEQUENCE [LARGE SCALE GENOMIC DNA]</scope>
    <source>
        <strain evidence="2">QX1410_ONT</strain>
        <tissue evidence="2">Whole-organism</tissue>
    </source>
</reference>
<feature type="region of interest" description="Disordered" evidence="1">
    <location>
        <begin position="126"/>
        <end position="145"/>
    </location>
</feature>
<dbReference type="EMBL" id="CP090896">
    <property type="protein sequence ID" value="ULT81170.1"/>
    <property type="molecule type" value="Genomic_DNA"/>
</dbReference>
<proteinExistence type="predicted"/>
<evidence type="ECO:0000313" key="3">
    <source>
        <dbReference type="Proteomes" id="UP000827892"/>
    </source>
</evidence>
<protein>
    <submittedName>
        <fullName evidence="2">Uncharacterized protein</fullName>
    </submittedName>
</protein>
<dbReference type="AlphaFoldDB" id="A0AAE9CUQ8"/>